<dbReference type="PANTHER" id="PTHR11482:SF6">
    <property type="entry name" value="ORNITHINE DECARBOXYLASE 1-RELATED"/>
    <property type="match status" value="1"/>
</dbReference>
<dbReference type="PROSITE" id="PS00879">
    <property type="entry name" value="ODR_DC_2_2"/>
    <property type="match status" value="1"/>
</dbReference>
<dbReference type="SUPFAM" id="SSF51419">
    <property type="entry name" value="PLP-binding barrel"/>
    <property type="match status" value="1"/>
</dbReference>
<dbReference type="SUPFAM" id="SSF50621">
    <property type="entry name" value="Alanine racemase C-terminal domain-like"/>
    <property type="match status" value="1"/>
</dbReference>
<dbReference type="Proteomes" id="UP001642520">
    <property type="component" value="Unassembled WGS sequence"/>
</dbReference>
<evidence type="ECO:0000256" key="3">
    <source>
        <dbReference type="ARBA" id="ARBA00022898"/>
    </source>
</evidence>
<gene>
    <name evidence="6" type="ORF">XYLVIOL_LOCUS6622</name>
</gene>
<dbReference type="InterPro" id="IPR009006">
    <property type="entry name" value="Ala_racemase/Decarboxylase_C"/>
</dbReference>
<evidence type="ECO:0000256" key="1">
    <source>
        <dbReference type="ARBA" id="ARBA00001933"/>
    </source>
</evidence>
<reference evidence="6 7" key="1">
    <citation type="submission" date="2024-08" db="EMBL/GenBank/DDBJ databases">
        <authorList>
            <person name="Will J Nash"/>
            <person name="Angela Man"/>
            <person name="Seanna McTaggart"/>
            <person name="Kendall Baker"/>
            <person name="Tom Barker"/>
            <person name="Leah Catchpole"/>
            <person name="Alex Durrant"/>
            <person name="Karim Gharbi"/>
            <person name="Naomi Irish"/>
            <person name="Gemy Kaithakottil"/>
            <person name="Debby Ku"/>
            <person name="Aaliyah Providence"/>
            <person name="Felix Shaw"/>
            <person name="David Swarbreck"/>
            <person name="Chris Watkins"/>
            <person name="Ann M. McCartney"/>
            <person name="Giulio Formenti"/>
            <person name="Alice Mouton"/>
            <person name="Noel Vella"/>
            <person name="Bjorn M von Reumont"/>
            <person name="Adriana Vella"/>
            <person name="Wilfried Haerty"/>
        </authorList>
    </citation>
    <scope>NUCLEOTIDE SEQUENCE [LARGE SCALE GENOMIC DNA]</scope>
</reference>
<dbReference type="InterPro" id="IPR022657">
    <property type="entry name" value="De-COase2_CS"/>
</dbReference>
<dbReference type="CDD" id="cd00622">
    <property type="entry name" value="PLPDE_III_ODC"/>
    <property type="match status" value="1"/>
</dbReference>
<dbReference type="PANTHER" id="PTHR11482">
    <property type="entry name" value="ARGININE/DIAMINOPIMELATE/ORNITHINE DECARBOXYLASE"/>
    <property type="match status" value="1"/>
</dbReference>
<comment type="similarity">
    <text evidence="2">Belongs to the Orn/Lys/Arg decarboxylase class-II family.</text>
</comment>
<keyword evidence="4" id="KW-0456">Lyase</keyword>
<name>A0ABP1NTM9_XYLVO</name>
<sequence>MSHLSFDEVKLFEDTDTDADIIRSFINMEYKMTEEPFFILDVADVIRKHWDWIAKMPRVIPHYAVKCNPDPVLIKILAAMNVGFDCASVAEIQAVMEHGVPADQIIFANPTKWCAHIKFAKKMNVQKMTVDSEMEILKISNYFPEAKIVIRIRCDAEKSLIPLGVKFGCDPGDEAVQLIHLTKRLGLKLWGFSFHVGSLSDELNAYSRGITMCKRLIDVAKSIGCDEVQLIDIGGGFSGDSRHSIDKVASIINDAIQNIDPSITIISEPGRYYTTTAFTLASLIHTKKIILKDEKMTRMYYMTCGVYNCFLEELLKIQTRLPIPLSKPESDEKFLSCVWGPTCDSIDCILEDILLPEFHAGEWLIWRDMGAYTTSLGCPFNGFSLSKVHPFVRKSYWEQFLAYTNKIRKPKESILNMK</sequence>
<dbReference type="Gene3D" id="2.40.37.10">
    <property type="entry name" value="Lyase, Ornithine Decarboxylase, Chain A, domain 1"/>
    <property type="match status" value="1"/>
</dbReference>
<feature type="domain" description="Orn/DAP/Arg decarboxylase 2 N-terminal" evidence="5">
    <location>
        <begin position="43"/>
        <end position="274"/>
    </location>
</feature>
<organism evidence="6 7">
    <name type="scientific">Xylocopa violacea</name>
    <name type="common">Violet carpenter bee</name>
    <name type="synonym">Apis violacea</name>
    <dbReference type="NCBI Taxonomy" id="135666"/>
    <lineage>
        <taxon>Eukaryota</taxon>
        <taxon>Metazoa</taxon>
        <taxon>Ecdysozoa</taxon>
        <taxon>Arthropoda</taxon>
        <taxon>Hexapoda</taxon>
        <taxon>Insecta</taxon>
        <taxon>Pterygota</taxon>
        <taxon>Neoptera</taxon>
        <taxon>Endopterygota</taxon>
        <taxon>Hymenoptera</taxon>
        <taxon>Apocrita</taxon>
        <taxon>Aculeata</taxon>
        <taxon>Apoidea</taxon>
        <taxon>Anthophila</taxon>
        <taxon>Apidae</taxon>
        <taxon>Xylocopa</taxon>
        <taxon>Xylocopa</taxon>
    </lineage>
</organism>
<keyword evidence="3" id="KW-0663">Pyridoxal phosphate</keyword>
<evidence type="ECO:0000313" key="6">
    <source>
        <dbReference type="EMBL" id="CAL7944389.1"/>
    </source>
</evidence>
<keyword evidence="7" id="KW-1185">Reference proteome</keyword>
<dbReference type="PRINTS" id="PR01182">
    <property type="entry name" value="ORNDCRBXLASE"/>
</dbReference>
<proteinExistence type="inferred from homology"/>
<dbReference type="InterPro" id="IPR000183">
    <property type="entry name" value="Orn/DAP/Arg_de-COase"/>
</dbReference>
<evidence type="ECO:0000256" key="2">
    <source>
        <dbReference type="ARBA" id="ARBA00008872"/>
    </source>
</evidence>
<evidence type="ECO:0000313" key="7">
    <source>
        <dbReference type="Proteomes" id="UP001642520"/>
    </source>
</evidence>
<evidence type="ECO:0000256" key="4">
    <source>
        <dbReference type="ARBA" id="ARBA00023239"/>
    </source>
</evidence>
<dbReference type="InterPro" id="IPR002433">
    <property type="entry name" value="Orn_de-COase"/>
</dbReference>
<accession>A0ABP1NTM9</accession>
<dbReference type="InterPro" id="IPR022644">
    <property type="entry name" value="De-COase2_N"/>
</dbReference>
<comment type="caution">
    <text evidence="6">The sequence shown here is derived from an EMBL/GenBank/DDBJ whole genome shotgun (WGS) entry which is preliminary data.</text>
</comment>
<dbReference type="EMBL" id="CAXAJV020001293">
    <property type="protein sequence ID" value="CAL7944389.1"/>
    <property type="molecule type" value="Genomic_DNA"/>
</dbReference>
<dbReference type="Gene3D" id="3.20.20.10">
    <property type="entry name" value="Alanine racemase"/>
    <property type="match status" value="1"/>
</dbReference>
<comment type="cofactor">
    <cofactor evidence="1">
        <name>pyridoxal 5'-phosphate</name>
        <dbReference type="ChEBI" id="CHEBI:597326"/>
    </cofactor>
</comment>
<dbReference type="PRINTS" id="PR01179">
    <property type="entry name" value="ODADCRBXLASE"/>
</dbReference>
<evidence type="ECO:0000259" key="5">
    <source>
        <dbReference type="Pfam" id="PF02784"/>
    </source>
</evidence>
<dbReference type="Pfam" id="PF02784">
    <property type="entry name" value="Orn_Arg_deC_N"/>
    <property type="match status" value="1"/>
</dbReference>
<dbReference type="InterPro" id="IPR029066">
    <property type="entry name" value="PLP-binding_barrel"/>
</dbReference>
<protein>
    <recommendedName>
        <fullName evidence="5">Orn/DAP/Arg decarboxylase 2 N-terminal domain-containing protein</fullName>
    </recommendedName>
</protein>